<dbReference type="GO" id="GO:0055070">
    <property type="term" value="P:copper ion homeostasis"/>
    <property type="evidence" value="ECO:0007669"/>
    <property type="project" value="TreeGrafter"/>
</dbReference>
<dbReference type="AlphaFoldDB" id="A0A1U9KKT2"/>
<dbReference type="GO" id="GO:0005507">
    <property type="term" value="F:copper ion binding"/>
    <property type="evidence" value="ECO:0007669"/>
    <property type="project" value="TreeGrafter"/>
</dbReference>
<reference evidence="4 5" key="1">
    <citation type="submission" date="2016-03" db="EMBL/GenBank/DDBJ databases">
        <title>Acetic acid bacteria sequencing.</title>
        <authorList>
            <person name="Brandt J."/>
            <person name="Jakob F."/>
            <person name="Vogel R.F."/>
        </authorList>
    </citation>
    <scope>NUCLEOTIDE SEQUENCE [LARGE SCALE GENOMIC DNA]</scope>
    <source>
        <strain evidence="4 5">TMW2.1153</strain>
    </source>
</reference>
<evidence type="ECO:0000313" key="4">
    <source>
        <dbReference type="EMBL" id="AQS86395.1"/>
    </source>
</evidence>
<dbReference type="STRING" id="435.A0U92_09720"/>
<keyword evidence="1" id="KW-0479">Metal-binding</keyword>
<organism evidence="4 5">
    <name type="scientific">Acetobacter aceti</name>
    <dbReference type="NCBI Taxonomy" id="435"/>
    <lineage>
        <taxon>Bacteria</taxon>
        <taxon>Pseudomonadati</taxon>
        <taxon>Pseudomonadota</taxon>
        <taxon>Alphaproteobacteria</taxon>
        <taxon>Acetobacterales</taxon>
        <taxon>Acetobacteraceae</taxon>
        <taxon>Acetobacter</taxon>
        <taxon>Acetobacter subgen. Acetobacter</taxon>
    </lineage>
</organism>
<keyword evidence="2" id="KW-1278">Translocase</keyword>
<dbReference type="PANTHER" id="PTHR43520:SF8">
    <property type="entry name" value="P-TYPE CU(+) TRANSPORTER"/>
    <property type="match status" value="1"/>
</dbReference>
<dbReference type="GO" id="GO:0043682">
    <property type="term" value="F:P-type divalent copper transporter activity"/>
    <property type="evidence" value="ECO:0007669"/>
    <property type="project" value="TreeGrafter"/>
</dbReference>
<evidence type="ECO:0000256" key="2">
    <source>
        <dbReference type="ARBA" id="ARBA00022967"/>
    </source>
</evidence>
<dbReference type="PROSITE" id="PS50846">
    <property type="entry name" value="HMA_2"/>
    <property type="match status" value="1"/>
</dbReference>
<dbReference type="Proteomes" id="UP000188937">
    <property type="component" value="Chromosome"/>
</dbReference>
<dbReference type="FunFam" id="3.30.70.100:FF:000001">
    <property type="entry name" value="ATPase copper transporting beta"/>
    <property type="match status" value="1"/>
</dbReference>
<accession>A0A1U9KKT2</accession>
<sequence length="69" mass="7331">MESTTLMVQGMTCEGCVSSVKRALEGIPGVKSAEPSLEKGTVKIDYDPKETGPRNFRPSIEAAGFEVIG</sequence>
<feature type="domain" description="HMA" evidence="3">
    <location>
        <begin position="2"/>
        <end position="68"/>
    </location>
</feature>
<dbReference type="Gene3D" id="3.30.70.100">
    <property type="match status" value="1"/>
</dbReference>
<evidence type="ECO:0000259" key="3">
    <source>
        <dbReference type="PROSITE" id="PS50846"/>
    </source>
</evidence>
<dbReference type="InterPro" id="IPR036163">
    <property type="entry name" value="HMA_dom_sf"/>
</dbReference>
<dbReference type="EMBL" id="CP014692">
    <property type="protein sequence ID" value="AQS86395.1"/>
    <property type="molecule type" value="Genomic_DNA"/>
</dbReference>
<name>A0A1U9KKT2_ACEAC</name>
<protein>
    <submittedName>
        <fullName evidence="4">Heavy metal transporter</fullName>
    </submittedName>
</protein>
<proteinExistence type="predicted"/>
<dbReference type="PANTHER" id="PTHR43520">
    <property type="entry name" value="ATP7, ISOFORM B"/>
    <property type="match status" value="1"/>
</dbReference>
<dbReference type="eggNOG" id="COG2608">
    <property type="taxonomic scope" value="Bacteria"/>
</dbReference>
<dbReference type="OrthoDB" id="9801832at2"/>
<evidence type="ECO:0000313" key="5">
    <source>
        <dbReference type="Proteomes" id="UP000188937"/>
    </source>
</evidence>
<dbReference type="SUPFAM" id="SSF55008">
    <property type="entry name" value="HMA, heavy metal-associated domain"/>
    <property type="match status" value="1"/>
</dbReference>
<dbReference type="InterPro" id="IPR006121">
    <property type="entry name" value="HMA_dom"/>
</dbReference>
<dbReference type="CDD" id="cd00371">
    <property type="entry name" value="HMA"/>
    <property type="match status" value="1"/>
</dbReference>
<keyword evidence="5" id="KW-1185">Reference proteome</keyword>
<gene>
    <name evidence="4" type="ORF">A0U92_09720</name>
</gene>
<dbReference type="Pfam" id="PF00403">
    <property type="entry name" value="HMA"/>
    <property type="match status" value="1"/>
</dbReference>
<dbReference type="KEGG" id="aace:A0U92_09720"/>
<dbReference type="GO" id="GO:0016020">
    <property type="term" value="C:membrane"/>
    <property type="evidence" value="ECO:0007669"/>
    <property type="project" value="TreeGrafter"/>
</dbReference>
<evidence type="ECO:0000256" key="1">
    <source>
        <dbReference type="ARBA" id="ARBA00022723"/>
    </source>
</evidence>
<dbReference type="RefSeq" id="WP_077814365.1">
    <property type="nucleotide sequence ID" value="NZ_CP014692.1"/>
</dbReference>